<protein>
    <submittedName>
        <fullName evidence="1">Uncharacterized protein</fullName>
    </submittedName>
</protein>
<dbReference type="Proteomes" id="UP000793456">
    <property type="component" value="Chromosome VI"/>
</dbReference>
<reference evidence="1" key="1">
    <citation type="submission" date="2018-11" db="EMBL/GenBank/DDBJ databases">
        <title>The sequence and de novo assembly of Larimichthys crocea genome using PacBio and Hi-C technologies.</title>
        <authorList>
            <person name="Xu P."/>
            <person name="Chen B."/>
            <person name="Zhou Z."/>
            <person name="Ke Q."/>
            <person name="Wu Y."/>
            <person name="Bai H."/>
            <person name="Pu F."/>
        </authorList>
    </citation>
    <scope>NUCLEOTIDE SEQUENCE</scope>
    <source>
        <tissue evidence="1">Muscle</tissue>
    </source>
</reference>
<sequence>MAVDLFQAHLECTQLHDGYRSRCYVATEWEGLPIYQHFHWFYGPHGGAGGCL</sequence>
<proteinExistence type="predicted"/>
<accession>A0ACD3RGI5</accession>
<gene>
    <name evidence="1" type="ORF">E3U43_010894</name>
</gene>
<organism evidence="1 2">
    <name type="scientific">Larimichthys crocea</name>
    <name type="common">Large yellow croaker</name>
    <name type="synonym">Pseudosciaena crocea</name>
    <dbReference type="NCBI Taxonomy" id="215358"/>
    <lineage>
        <taxon>Eukaryota</taxon>
        <taxon>Metazoa</taxon>
        <taxon>Chordata</taxon>
        <taxon>Craniata</taxon>
        <taxon>Vertebrata</taxon>
        <taxon>Euteleostomi</taxon>
        <taxon>Actinopterygii</taxon>
        <taxon>Neopterygii</taxon>
        <taxon>Teleostei</taxon>
        <taxon>Neoteleostei</taxon>
        <taxon>Acanthomorphata</taxon>
        <taxon>Eupercaria</taxon>
        <taxon>Sciaenidae</taxon>
        <taxon>Larimichthys</taxon>
    </lineage>
</organism>
<evidence type="ECO:0000313" key="1">
    <source>
        <dbReference type="EMBL" id="TMS18568.1"/>
    </source>
</evidence>
<name>A0ACD3RGI5_LARCR</name>
<keyword evidence="2" id="KW-1185">Reference proteome</keyword>
<dbReference type="EMBL" id="CM011679">
    <property type="protein sequence ID" value="TMS18568.1"/>
    <property type="molecule type" value="Genomic_DNA"/>
</dbReference>
<comment type="caution">
    <text evidence="1">The sequence shown here is derived from an EMBL/GenBank/DDBJ whole genome shotgun (WGS) entry which is preliminary data.</text>
</comment>
<evidence type="ECO:0000313" key="2">
    <source>
        <dbReference type="Proteomes" id="UP000793456"/>
    </source>
</evidence>